<feature type="transmembrane region" description="Helical" evidence="2">
    <location>
        <begin position="168"/>
        <end position="189"/>
    </location>
</feature>
<organism evidence="3 4">
    <name type="scientific">Suillus luteus UH-Slu-Lm8-n1</name>
    <dbReference type="NCBI Taxonomy" id="930992"/>
    <lineage>
        <taxon>Eukaryota</taxon>
        <taxon>Fungi</taxon>
        <taxon>Dikarya</taxon>
        <taxon>Basidiomycota</taxon>
        <taxon>Agaricomycotina</taxon>
        <taxon>Agaricomycetes</taxon>
        <taxon>Agaricomycetidae</taxon>
        <taxon>Boletales</taxon>
        <taxon>Suillineae</taxon>
        <taxon>Suillaceae</taxon>
        <taxon>Suillus</taxon>
    </lineage>
</organism>
<sequence length="725" mass="78564">MVQTVSAGACSKVCAPLSIPYFYPSDSLVPASTPPAMYHVPANFVRLTVFISSQIVILAFGYGFLIAVAYLQYLAPTDPVCELMRGYPGELTMLVTLIATVLSVTSATSVFLLLSPSDCSVRCNFSTSFFTLSVKEALRHRMWKPISLIHLSTGVALAQGSHILKRRYIGLTLFTLFVFGVLRLLTAGWTTLLTPNYFVWPVQLNGSELDITGSAFSALLREQFQANGLTDIQDNAFEILDIGGMLSGVAATGFTFGLPGTFNFNGARYNISTSTSSPSIHSKLFRDTAQLDGIVPTIEEFSGSDGVPDANGTRLGFSGGNVTVNTRTIPGSHPSVPIPQGFSRNYSMLQQGLTANVSCQAIDSSQTQYLWDTNNSHVIYTNPAASNNSITGLRLWNISANCGANTLTSYEYVTMVDANGNASSLGSGFLPSVPSKYARLESLTESVPIAIFTQGFYKYQFLKASVCEVVPLLTTVRANYSDDKISSEVISSTLFQPENVALLSFIAGVARFQSINSQGLLGSTIGDTLYSIYSSTTVGSINDRLNDTQVYSELEDYWRGFVEFSATFLRSGFMAVGSFPNDDIPNNLSSQVNGTMFVSTIGWTRWAKQSPTYLLATVPLTIITILTFTCALYSILEAWKERHGYGGHHRTTFDVSNTLHLIMACAADAGKLVLADFDKNGIKQNEAAMVRLDESEPGKPSTKKFVSEPPVGSPDFWNAELKGGE</sequence>
<keyword evidence="4" id="KW-1185">Reference proteome</keyword>
<protein>
    <submittedName>
        <fullName evidence="3">Unplaced genomic scaffold CY34scaffold_250, whole genome shotgun sequence</fullName>
    </submittedName>
</protein>
<dbReference type="EMBL" id="KN835381">
    <property type="protein sequence ID" value="KIK38651.1"/>
    <property type="molecule type" value="Genomic_DNA"/>
</dbReference>
<evidence type="ECO:0000313" key="3">
    <source>
        <dbReference type="EMBL" id="KIK38651.1"/>
    </source>
</evidence>
<keyword evidence="2" id="KW-0472">Membrane</keyword>
<reference evidence="3 4" key="1">
    <citation type="submission" date="2014-04" db="EMBL/GenBank/DDBJ databases">
        <authorList>
            <consortium name="DOE Joint Genome Institute"/>
            <person name="Kuo A."/>
            <person name="Ruytinx J."/>
            <person name="Rineau F."/>
            <person name="Colpaert J."/>
            <person name="Kohler A."/>
            <person name="Nagy L.G."/>
            <person name="Floudas D."/>
            <person name="Copeland A."/>
            <person name="Barry K.W."/>
            <person name="Cichocki N."/>
            <person name="Veneault-Fourrey C."/>
            <person name="LaButti K."/>
            <person name="Lindquist E.A."/>
            <person name="Lipzen A."/>
            <person name="Lundell T."/>
            <person name="Morin E."/>
            <person name="Murat C."/>
            <person name="Sun H."/>
            <person name="Tunlid A."/>
            <person name="Henrissat B."/>
            <person name="Grigoriev I.V."/>
            <person name="Hibbett D.S."/>
            <person name="Martin F."/>
            <person name="Nordberg H.P."/>
            <person name="Cantor M.N."/>
            <person name="Hua S.X."/>
        </authorList>
    </citation>
    <scope>NUCLEOTIDE SEQUENCE [LARGE SCALE GENOMIC DNA]</scope>
    <source>
        <strain evidence="3 4">UH-Slu-Lm8-n1</strain>
    </source>
</reference>
<feature type="region of interest" description="Disordered" evidence="1">
    <location>
        <begin position="692"/>
        <end position="725"/>
    </location>
</feature>
<dbReference type="InParanoid" id="A0A0D0AA32"/>
<evidence type="ECO:0000256" key="1">
    <source>
        <dbReference type="SAM" id="MobiDB-lite"/>
    </source>
</evidence>
<proteinExistence type="predicted"/>
<name>A0A0D0AA32_9AGAM</name>
<feature type="transmembrane region" description="Helical" evidence="2">
    <location>
        <begin position="47"/>
        <end position="71"/>
    </location>
</feature>
<dbReference type="Proteomes" id="UP000054485">
    <property type="component" value="Unassembled WGS sequence"/>
</dbReference>
<evidence type="ECO:0000313" key="4">
    <source>
        <dbReference type="Proteomes" id="UP000054485"/>
    </source>
</evidence>
<dbReference type="STRING" id="930992.A0A0D0AA32"/>
<feature type="transmembrane region" description="Helical" evidence="2">
    <location>
        <begin position="91"/>
        <end position="114"/>
    </location>
</feature>
<dbReference type="OrthoDB" id="3351168at2759"/>
<accession>A0A0D0AA32</accession>
<reference evidence="4" key="2">
    <citation type="submission" date="2015-01" db="EMBL/GenBank/DDBJ databases">
        <title>Evolutionary Origins and Diversification of the Mycorrhizal Mutualists.</title>
        <authorList>
            <consortium name="DOE Joint Genome Institute"/>
            <consortium name="Mycorrhizal Genomics Consortium"/>
            <person name="Kohler A."/>
            <person name="Kuo A."/>
            <person name="Nagy L.G."/>
            <person name="Floudas D."/>
            <person name="Copeland A."/>
            <person name="Barry K.W."/>
            <person name="Cichocki N."/>
            <person name="Veneault-Fourrey C."/>
            <person name="LaButti K."/>
            <person name="Lindquist E.A."/>
            <person name="Lipzen A."/>
            <person name="Lundell T."/>
            <person name="Morin E."/>
            <person name="Murat C."/>
            <person name="Riley R."/>
            <person name="Ohm R."/>
            <person name="Sun H."/>
            <person name="Tunlid A."/>
            <person name="Henrissat B."/>
            <person name="Grigoriev I.V."/>
            <person name="Hibbett D.S."/>
            <person name="Martin F."/>
        </authorList>
    </citation>
    <scope>NUCLEOTIDE SEQUENCE [LARGE SCALE GENOMIC DNA]</scope>
    <source>
        <strain evidence="4">UH-Slu-Lm8-n1</strain>
    </source>
</reference>
<keyword evidence="2" id="KW-1133">Transmembrane helix</keyword>
<dbReference type="HOGENOM" id="CLU_027217_1_0_1"/>
<feature type="transmembrane region" description="Helical" evidence="2">
    <location>
        <begin position="613"/>
        <end position="636"/>
    </location>
</feature>
<evidence type="ECO:0000256" key="2">
    <source>
        <dbReference type="SAM" id="Phobius"/>
    </source>
</evidence>
<gene>
    <name evidence="3" type="ORF">CY34DRAFT_14913</name>
</gene>
<keyword evidence="2" id="KW-0812">Transmembrane</keyword>
<dbReference type="AlphaFoldDB" id="A0A0D0AA32"/>